<name>A0A0F9T323_9ZZZZ</name>
<dbReference type="InterPro" id="IPR027417">
    <property type="entry name" value="P-loop_NTPase"/>
</dbReference>
<reference evidence="1" key="1">
    <citation type="journal article" date="2015" name="Nature">
        <title>Complex archaea that bridge the gap between prokaryotes and eukaryotes.</title>
        <authorList>
            <person name="Spang A."/>
            <person name="Saw J.H."/>
            <person name="Jorgensen S.L."/>
            <person name="Zaremba-Niedzwiedzka K."/>
            <person name="Martijn J."/>
            <person name="Lind A.E."/>
            <person name="van Eijk R."/>
            <person name="Schleper C."/>
            <person name="Guy L."/>
            <person name="Ettema T.J."/>
        </authorList>
    </citation>
    <scope>NUCLEOTIDE SEQUENCE</scope>
</reference>
<organism evidence="1">
    <name type="scientific">marine sediment metagenome</name>
    <dbReference type="NCBI Taxonomy" id="412755"/>
    <lineage>
        <taxon>unclassified sequences</taxon>
        <taxon>metagenomes</taxon>
        <taxon>ecological metagenomes</taxon>
    </lineage>
</organism>
<dbReference type="Gene3D" id="3.40.50.300">
    <property type="entry name" value="P-loop containing nucleotide triphosphate hydrolases"/>
    <property type="match status" value="1"/>
</dbReference>
<evidence type="ECO:0000313" key="1">
    <source>
        <dbReference type="EMBL" id="KKN75710.1"/>
    </source>
</evidence>
<gene>
    <name evidence="1" type="ORF">LCGC14_0378130</name>
</gene>
<dbReference type="EMBL" id="LAZR01000305">
    <property type="protein sequence ID" value="KKN75710.1"/>
    <property type="molecule type" value="Genomic_DNA"/>
</dbReference>
<evidence type="ECO:0008006" key="2">
    <source>
        <dbReference type="Google" id="ProtNLM"/>
    </source>
</evidence>
<sequence length="453" mass="51303">MLNSIQTLTPRWTKLHYHPEQHRYFTSKKRFNIAHAGRRSGKTEIAKRRQILRAMRFDKPQGRFVFAAPTHRQAIKIYWDDLVAMVPRWALYNDRKSISLSYRTIKLWNGAVLEVCGLDVPERIEGPPLDGFVGDEFGNMKSTIWELNIRPALSTIGRPGEAILLGVPEGRNHYFDLTENAKDDDEWDIFTWPLSEINPDEAEKARSSVASLAYSQEYDGEFVSFEGKCYYAFDSELNVAPDGERILYDPEYDLCFSWDFNRTPGNCVISQEQPASKFPWLIKRNQGKDRGLVTCCIDEVFLRQASNTEKICDILVERWAHIHKGTLKLYGDATGGAKKTSSVAGSDWDIIDAKLSGPFNTDECVPKSNPPVRVRINTVNARLVSTDGQIGTIVDKKCKFLIRDFESVSCDNEGAILKADAKSLLTHISDGFGYFVCQEYPLGGGEAWSNRGF</sequence>
<accession>A0A0F9T323</accession>
<comment type="caution">
    <text evidence="1">The sequence shown here is derived from an EMBL/GenBank/DDBJ whole genome shotgun (WGS) entry which is preliminary data.</text>
</comment>
<dbReference type="AlphaFoldDB" id="A0A0F9T323"/>
<proteinExistence type="predicted"/>
<protein>
    <recommendedName>
        <fullName evidence="2">Terminase large subunit gp17-like C-terminal domain-containing protein</fullName>
    </recommendedName>
</protein>